<dbReference type="AlphaFoldDB" id="A0A4P1RRW7"/>
<dbReference type="Proteomes" id="UP000188354">
    <property type="component" value="Chromosome LG02"/>
</dbReference>
<dbReference type="Gramene" id="OIW16988">
    <property type="protein sequence ID" value="OIW16988"/>
    <property type="gene ID" value="TanjilG_32855"/>
</dbReference>
<gene>
    <name evidence="1" type="ORF">TanjilG_32855</name>
</gene>
<reference evidence="1 2" key="1">
    <citation type="journal article" date="2017" name="Plant Biotechnol. J.">
        <title>A comprehensive draft genome sequence for lupin (Lupinus angustifolius), an emerging health food: insights into plant-microbe interactions and legume evolution.</title>
        <authorList>
            <person name="Hane J.K."/>
            <person name="Ming Y."/>
            <person name="Kamphuis L.G."/>
            <person name="Nelson M.N."/>
            <person name="Garg G."/>
            <person name="Atkins C.A."/>
            <person name="Bayer P.E."/>
            <person name="Bravo A."/>
            <person name="Bringans S."/>
            <person name="Cannon S."/>
            <person name="Edwards D."/>
            <person name="Foley R."/>
            <person name="Gao L.L."/>
            <person name="Harrison M.J."/>
            <person name="Huang W."/>
            <person name="Hurgobin B."/>
            <person name="Li S."/>
            <person name="Liu C.W."/>
            <person name="McGrath A."/>
            <person name="Morahan G."/>
            <person name="Murray J."/>
            <person name="Weller J."/>
            <person name="Jian J."/>
            <person name="Singh K.B."/>
        </authorList>
    </citation>
    <scope>NUCLEOTIDE SEQUENCE [LARGE SCALE GENOMIC DNA]</scope>
    <source>
        <strain evidence="2">cv. Tanjil</strain>
        <tissue evidence="1">Whole plant</tissue>
    </source>
</reference>
<accession>A0A4P1RRW7</accession>
<keyword evidence="2" id="KW-1185">Reference proteome</keyword>
<organism evidence="1 2">
    <name type="scientific">Lupinus angustifolius</name>
    <name type="common">Narrow-leaved blue lupine</name>
    <dbReference type="NCBI Taxonomy" id="3871"/>
    <lineage>
        <taxon>Eukaryota</taxon>
        <taxon>Viridiplantae</taxon>
        <taxon>Streptophyta</taxon>
        <taxon>Embryophyta</taxon>
        <taxon>Tracheophyta</taxon>
        <taxon>Spermatophyta</taxon>
        <taxon>Magnoliopsida</taxon>
        <taxon>eudicotyledons</taxon>
        <taxon>Gunneridae</taxon>
        <taxon>Pentapetalae</taxon>
        <taxon>rosids</taxon>
        <taxon>fabids</taxon>
        <taxon>Fabales</taxon>
        <taxon>Fabaceae</taxon>
        <taxon>Papilionoideae</taxon>
        <taxon>50 kb inversion clade</taxon>
        <taxon>genistoids sensu lato</taxon>
        <taxon>core genistoids</taxon>
        <taxon>Genisteae</taxon>
        <taxon>Lupinus</taxon>
    </lineage>
</organism>
<name>A0A4P1RRW7_LUPAN</name>
<dbReference type="EMBL" id="CM007362">
    <property type="protein sequence ID" value="OIW16988.1"/>
    <property type="molecule type" value="Genomic_DNA"/>
</dbReference>
<evidence type="ECO:0000313" key="2">
    <source>
        <dbReference type="Proteomes" id="UP000188354"/>
    </source>
</evidence>
<evidence type="ECO:0000313" key="1">
    <source>
        <dbReference type="EMBL" id="OIW16988.1"/>
    </source>
</evidence>
<sequence length="138" mass="14967">MKLSKEFGAQWVGITLAKAQGHAPNMTRQPRSGLLDHAPNMTRQPRTGLLGNAPTLVCQLRSGLFGHTPSLVRQSRSRLLALASDLHGHAGKATAPGMDNMVIVTMCTLAHLTSPKWHDSFVHVIHMGLILFLLGYIA</sequence>
<proteinExistence type="predicted"/>
<protein>
    <submittedName>
        <fullName evidence="1">Uncharacterized protein</fullName>
    </submittedName>
</protein>